<name>A0A2U1E4F8_9FIRM</name>
<dbReference type="Gene3D" id="3.40.50.300">
    <property type="entry name" value="P-loop containing nucleotide triphosphate hydrolases"/>
    <property type="match status" value="1"/>
</dbReference>
<reference evidence="2 3" key="1">
    <citation type="submission" date="2018-04" db="EMBL/GenBank/DDBJ databases">
        <title>Genomic Encyclopedia of Type Strains, Phase IV (KMG-IV): sequencing the most valuable type-strain genomes for metagenomic binning, comparative biology and taxonomic classification.</title>
        <authorList>
            <person name="Goeker M."/>
        </authorList>
    </citation>
    <scope>NUCLEOTIDE SEQUENCE [LARGE SCALE GENOMIC DNA]</scope>
    <source>
        <strain evidence="2 3">DSM 20705</strain>
    </source>
</reference>
<accession>A0A2U1E4F8</accession>
<comment type="caution">
    <text evidence="2">The sequence shown here is derived from an EMBL/GenBank/DDBJ whole genome shotgun (WGS) entry which is preliminary data.</text>
</comment>
<evidence type="ECO:0000256" key="1">
    <source>
        <dbReference type="SAM" id="Coils"/>
    </source>
</evidence>
<keyword evidence="3" id="KW-1185">Reference proteome</keyword>
<dbReference type="RefSeq" id="WP_116479854.1">
    <property type="nucleotide sequence ID" value="NZ_QEKV01000003.1"/>
</dbReference>
<dbReference type="Proteomes" id="UP000245793">
    <property type="component" value="Unassembled WGS sequence"/>
</dbReference>
<dbReference type="AlphaFoldDB" id="A0A2U1E4F8"/>
<organism evidence="2 3">
    <name type="scientific">Ezakiella coagulans</name>
    <dbReference type="NCBI Taxonomy" id="46507"/>
    <lineage>
        <taxon>Bacteria</taxon>
        <taxon>Bacillati</taxon>
        <taxon>Bacillota</taxon>
        <taxon>Tissierellia</taxon>
        <taxon>Ezakiella</taxon>
    </lineage>
</organism>
<keyword evidence="1" id="KW-0175">Coiled coil</keyword>
<evidence type="ECO:0000313" key="2">
    <source>
        <dbReference type="EMBL" id="PVY94830.1"/>
    </source>
</evidence>
<dbReference type="SUPFAM" id="SSF52540">
    <property type="entry name" value="P-loop containing nucleoside triphosphate hydrolases"/>
    <property type="match status" value="1"/>
</dbReference>
<dbReference type="Gene3D" id="1.10.287.1490">
    <property type="match status" value="1"/>
</dbReference>
<dbReference type="InterPro" id="IPR027417">
    <property type="entry name" value="P-loop_NTPase"/>
</dbReference>
<dbReference type="EMBL" id="QEKV01000003">
    <property type="protein sequence ID" value="PVY94830.1"/>
    <property type="molecule type" value="Genomic_DNA"/>
</dbReference>
<proteinExistence type="predicted"/>
<sequence>MEIQNYVDKTLLGWIYYNENYTHGENTNAINRVCYVYPRYILVDDETVVPIDPADFPMLGSFEVRIQGGFSAEDVVDKLSHLVKAKLNIMPEEDKDQQNNHYRLKFNPTYSEEISEVWLEGFKDSNFYQVVKTDLSIEDILKRKSIDYFLDNIYTKHIVVKNKEGYFGPFDYYVENNQIKLFATDKFDYHILKPNPAIISKEVLRIGDRADNGVDLVMAKSMSESADLKDSYDFINDTTLLDKILSIFEERKMTDRNQIKELKKLLLTQIDPEKYPDITENRLIKLKELIRSSEYQDDFLSKISYYLMEDEENRDYVLRKILDTRFEELEERSTRFIEVRERLDELNREKANLESTLDTIRSEVSDAKSFILKENEELSNKLNMEIDALKKKRDELDSEINSLVGIYDLATADSVLKQNISAREAQINELSQTRDSILKELKDGIEEFNNTGRVIGRALKEKGFNDILMTVRGTKNFEYIPYQNMSYANFDSKDEIIDYILYKMNKVYNHRISRNGVINLLALFAQNFIVNFDGKTGSGKTSRATAFLNALGLNSQNNRFVRINVDPDVRSVRDLVGFYNPNTGEIVKNNRRLYDLLEMMEKDTEDVLSCVLFDNVNSSIPEHYLSGFIDKKINETMNISLGGGREFEIKPSLRILTTITDDHTGFILSDRFYDNSATSTQNYDGRSVYKLNNLEFEDRGAVSYSDIMTFNEKKSFSNDFEIKFNSLMSIFRKNGAYISSRSEEKARDYIESVQDMMDLTSPMQKFLPIELAISQFILPNLNLDKMNDRFFSGILNELKNMQLLESRFKDIKATKDRIDIESRLDF</sequence>
<protein>
    <submittedName>
        <fullName evidence="2">Putative nucleic acid-binding Zn-ribbon protein</fullName>
    </submittedName>
</protein>
<gene>
    <name evidence="2" type="ORF">C7381_10368</name>
</gene>
<feature type="coiled-coil region" evidence="1">
    <location>
        <begin position="329"/>
        <end position="406"/>
    </location>
</feature>
<evidence type="ECO:0000313" key="3">
    <source>
        <dbReference type="Proteomes" id="UP000245793"/>
    </source>
</evidence>